<gene>
    <name evidence="2" type="ORF">CHIRRI_LOCUS13689</name>
</gene>
<sequence>MPTPASLITLIAITLSLISATSTFSISIKQIDNSGYHQKRNLLMLVKRKFQPLADPYVTDDIEAKYLRTSDYKCVLKKLNLIDDPKISREELKHFDVRKPFGSLAQDMNLIVVVVMQFCMDEFDEYSQYTFEKGIESPIVQVPLNATECAISELFKLHRQKPLFEGNFWGLRLHTKDQCDAILRTFLNFIDDFDTKHYRGCMKDHKSRIAEYLLKFRIMHNDKTSGSIKQAVRDDYMKNNNDKEGDAKVVDCLIEKYNL</sequence>
<name>A0A9N9WYN4_9DIPT</name>
<dbReference type="AlphaFoldDB" id="A0A9N9WYN4"/>
<proteinExistence type="predicted"/>
<organism evidence="2 3">
    <name type="scientific">Chironomus riparius</name>
    <dbReference type="NCBI Taxonomy" id="315576"/>
    <lineage>
        <taxon>Eukaryota</taxon>
        <taxon>Metazoa</taxon>
        <taxon>Ecdysozoa</taxon>
        <taxon>Arthropoda</taxon>
        <taxon>Hexapoda</taxon>
        <taxon>Insecta</taxon>
        <taxon>Pterygota</taxon>
        <taxon>Neoptera</taxon>
        <taxon>Endopterygota</taxon>
        <taxon>Diptera</taxon>
        <taxon>Nematocera</taxon>
        <taxon>Chironomoidea</taxon>
        <taxon>Chironomidae</taxon>
        <taxon>Chironominae</taxon>
        <taxon>Chironomus</taxon>
    </lineage>
</organism>
<keyword evidence="1" id="KW-0732">Signal</keyword>
<evidence type="ECO:0000313" key="2">
    <source>
        <dbReference type="EMBL" id="CAG9810877.1"/>
    </source>
</evidence>
<evidence type="ECO:0000313" key="3">
    <source>
        <dbReference type="Proteomes" id="UP001153620"/>
    </source>
</evidence>
<keyword evidence="3" id="KW-1185">Reference proteome</keyword>
<accession>A0A9N9WYN4</accession>
<reference evidence="2" key="2">
    <citation type="submission" date="2022-10" db="EMBL/GenBank/DDBJ databases">
        <authorList>
            <consortium name="ENA_rothamsted_submissions"/>
            <consortium name="culmorum"/>
            <person name="King R."/>
        </authorList>
    </citation>
    <scope>NUCLEOTIDE SEQUENCE</scope>
</reference>
<evidence type="ECO:0000256" key="1">
    <source>
        <dbReference type="SAM" id="SignalP"/>
    </source>
</evidence>
<protein>
    <submittedName>
        <fullName evidence="2">Uncharacterized protein</fullName>
    </submittedName>
</protein>
<dbReference type="Proteomes" id="UP001153620">
    <property type="component" value="Chromosome 4"/>
</dbReference>
<reference evidence="2" key="1">
    <citation type="submission" date="2022-01" db="EMBL/GenBank/DDBJ databases">
        <authorList>
            <person name="King R."/>
        </authorList>
    </citation>
    <scope>NUCLEOTIDE SEQUENCE</scope>
</reference>
<feature type="chain" id="PRO_5040387541" evidence="1">
    <location>
        <begin position="24"/>
        <end position="259"/>
    </location>
</feature>
<dbReference type="EMBL" id="OU895880">
    <property type="protein sequence ID" value="CAG9810877.1"/>
    <property type="molecule type" value="Genomic_DNA"/>
</dbReference>
<feature type="signal peptide" evidence="1">
    <location>
        <begin position="1"/>
        <end position="23"/>
    </location>
</feature>